<keyword evidence="1" id="KW-1133">Transmembrane helix</keyword>
<evidence type="ECO:0000256" key="1">
    <source>
        <dbReference type="SAM" id="Phobius"/>
    </source>
</evidence>
<dbReference type="EMBL" id="CP000384">
    <property type="protein sequence ID" value="ABG06671.1"/>
    <property type="molecule type" value="Genomic_DNA"/>
</dbReference>
<reference evidence="2" key="1">
    <citation type="submission" date="2006-06" db="EMBL/GenBank/DDBJ databases">
        <title>Complete sequence of chromosome of Mycobacterium sp. MCS.</title>
        <authorList>
            <consortium name="US DOE Joint Genome Institute"/>
            <person name="Copeland A."/>
            <person name="Lucas S."/>
            <person name="Lapidus A."/>
            <person name="Barry K."/>
            <person name="Detter J.C."/>
            <person name="Glavina del Rio T."/>
            <person name="Hammon N."/>
            <person name="Israni S."/>
            <person name="Dalin E."/>
            <person name="Tice H."/>
            <person name="Pitluck S."/>
            <person name="Martinez M."/>
            <person name="Schmutz J."/>
            <person name="Larimer F."/>
            <person name="Land M."/>
            <person name="Hauser L."/>
            <person name="Kyrpides N."/>
            <person name="Kim E."/>
            <person name="Miller C.D."/>
            <person name="Hughes J.E."/>
            <person name="Anderson A.J."/>
            <person name="Sims R.C."/>
            <person name="Richardson P."/>
        </authorList>
    </citation>
    <scope>NUCLEOTIDE SEQUENCE [LARGE SCALE GENOMIC DNA]</scope>
    <source>
        <strain evidence="2">MCS</strain>
    </source>
</reference>
<sequence precursor="true">MLRAEQIKLRTTRSPLWTLFAVVVVSLGFAVIQASVGSTAVPLAPERAAIGVAGFAVPVLMVLSALTVTGEYRTGMIRTTFLAMPGRTRVLAAKAVVTAVFSGICAVIMVLASALAVRLVGTPAQGAELSFTEFAVWRTAGAIGLYAVLGAVLAVGLGTLIRHSAGVIAILLLLPFVIEPLLGSIPRVGARVGPLMPFANVNTFTEVEWVQTFSMWWGPLGALLYFTGVVAVVFVAAAVDINRRDP</sequence>
<protein>
    <submittedName>
        <fullName evidence="2">Putative ABC transporter membrane protein</fullName>
    </submittedName>
</protein>
<feature type="transmembrane region" description="Helical" evidence="1">
    <location>
        <begin position="216"/>
        <end position="239"/>
    </location>
</feature>
<feature type="transmembrane region" description="Helical" evidence="1">
    <location>
        <begin position="48"/>
        <end position="70"/>
    </location>
</feature>
<dbReference type="AlphaFoldDB" id="A0A5Q5BEQ2"/>
<gene>
    <name evidence="2" type="ordered locus">Mmcs_0550</name>
</gene>
<feature type="transmembrane region" description="Helical" evidence="1">
    <location>
        <begin position="16"/>
        <end position="36"/>
    </location>
</feature>
<proteinExistence type="predicted"/>
<feature type="transmembrane region" description="Helical" evidence="1">
    <location>
        <begin position="91"/>
        <end position="115"/>
    </location>
</feature>
<evidence type="ECO:0000313" key="2">
    <source>
        <dbReference type="EMBL" id="ABG06671.1"/>
    </source>
</evidence>
<keyword evidence="1" id="KW-0472">Membrane</keyword>
<organism evidence="2">
    <name type="scientific">Mycobacterium sp. (strain MCS)</name>
    <dbReference type="NCBI Taxonomy" id="164756"/>
    <lineage>
        <taxon>Bacteria</taxon>
        <taxon>Bacillati</taxon>
        <taxon>Actinomycetota</taxon>
        <taxon>Actinomycetes</taxon>
        <taxon>Mycobacteriales</taxon>
        <taxon>Mycobacteriaceae</taxon>
        <taxon>Mycobacterium</taxon>
    </lineage>
</organism>
<accession>A0A5Q5BEQ2</accession>
<name>A0A5Q5BEQ2_MYCSS</name>
<feature type="transmembrane region" description="Helical" evidence="1">
    <location>
        <begin position="135"/>
        <end position="158"/>
    </location>
</feature>
<feature type="transmembrane region" description="Helical" evidence="1">
    <location>
        <begin position="165"/>
        <end position="185"/>
    </location>
</feature>
<keyword evidence="1" id="KW-0812">Transmembrane</keyword>
<dbReference type="KEGG" id="mmc:Mmcs_0550"/>